<dbReference type="SUPFAM" id="SSF52540">
    <property type="entry name" value="P-loop containing nucleoside triphosphate hydrolases"/>
    <property type="match status" value="2"/>
</dbReference>
<evidence type="ECO:0000256" key="4">
    <source>
        <dbReference type="ARBA" id="ARBA00022737"/>
    </source>
</evidence>
<dbReference type="RefSeq" id="WP_147827839.1">
    <property type="nucleotide sequence ID" value="NZ_BPQG01000052.1"/>
</dbReference>
<dbReference type="InterPro" id="IPR015946">
    <property type="entry name" value="KH_dom-like_a/b"/>
</dbReference>
<feature type="binding site" evidence="8">
    <location>
        <begin position="10"/>
        <end position="17"/>
    </location>
    <ligand>
        <name>GTP</name>
        <dbReference type="ChEBI" id="CHEBI:37565"/>
        <label>1</label>
    </ligand>
</feature>
<dbReference type="PROSITE" id="PS51712">
    <property type="entry name" value="G_ENGA"/>
    <property type="match status" value="2"/>
</dbReference>
<gene>
    <name evidence="8 12" type="primary">der</name>
    <name evidence="12" type="ORF">AFCDBAGC_3418</name>
</gene>
<dbReference type="PIRSF" id="PIRSF006485">
    <property type="entry name" value="GTP-binding_EngA"/>
    <property type="match status" value="1"/>
</dbReference>
<dbReference type="CDD" id="cd01894">
    <property type="entry name" value="EngA1"/>
    <property type="match status" value="1"/>
</dbReference>
<dbReference type="Pfam" id="PF01926">
    <property type="entry name" value="MMR_HSR1"/>
    <property type="match status" value="2"/>
</dbReference>
<reference evidence="12 13" key="1">
    <citation type="journal article" date="2021" name="Front. Microbiol.">
        <title>Comprehensive Comparative Genomics and Phenotyping of Methylobacterium Species.</title>
        <authorList>
            <person name="Alessa O."/>
            <person name="Ogura Y."/>
            <person name="Fujitani Y."/>
            <person name="Takami H."/>
            <person name="Hayashi T."/>
            <person name="Sahin N."/>
            <person name="Tani A."/>
        </authorList>
    </citation>
    <scope>NUCLEOTIDE SEQUENCE [LARGE SCALE GENOMIC DNA]</scope>
    <source>
        <strain evidence="12 13">DSM 23679</strain>
    </source>
</reference>
<dbReference type="Gene3D" id="3.30.300.20">
    <property type="match status" value="1"/>
</dbReference>
<name>A0ABQ4QLA1_9HYPH</name>
<feature type="domain" description="EngA-type G" evidence="11">
    <location>
        <begin position="4"/>
        <end position="168"/>
    </location>
</feature>
<dbReference type="NCBIfam" id="TIGR03594">
    <property type="entry name" value="GTPase_EngA"/>
    <property type="match status" value="1"/>
</dbReference>
<evidence type="ECO:0000313" key="13">
    <source>
        <dbReference type="Proteomes" id="UP001055117"/>
    </source>
</evidence>
<dbReference type="Pfam" id="PF14714">
    <property type="entry name" value="KH_dom-like"/>
    <property type="match status" value="1"/>
</dbReference>
<keyword evidence="6 8" id="KW-0342">GTP-binding</keyword>
<evidence type="ECO:0000256" key="6">
    <source>
        <dbReference type="ARBA" id="ARBA00023134"/>
    </source>
</evidence>
<feature type="binding site" evidence="8">
    <location>
        <begin position="187"/>
        <end position="194"/>
    </location>
    <ligand>
        <name>GTP</name>
        <dbReference type="ChEBI" id="CHEBI:37565"/>
        <label>2</label>
    </ligand>
</feature>
<evidence type="ECO:0000259" key="11">
    <source>
        <dbReference type="PROSITE" id="PS51712"/>
    </source>
</evidence>
<comment type="similarity">
    <text evidence="1 8 9 10">Belongs to the TRAFAC class TrmE-Era-EngA-EngB-Septin-like GTPase superfamily. EngA (Der) GTPase family.</text>
</comment>
<dbReference type="PRINTS" id="PR00326">
    <property type="entry name" value="GTP1OBG"/>
</dbReference>
<feature type="binding site" evidence="8">
    <location>
        <begin position="120"/>
        <end position="123"/>
    </location>
    <ligand>
        <name>GTP</name>
        <dbReference type="ChEBI" id="CHEBI:37565"/>
        <label>1</label>
    </ligand>
</feature>
<evidence type="ECO:0000256" key="8">
    <source>
        <dbReference type="HAMAP-Rule" id="MF_00195"/>
    </source>
</evidence>
<evidence type="ECO:0000256" key="9">
    <source>
        <dbReference type="PROSITE-ProRule" id="PRU01049"/>
    </source>
</evidence>
<feature type="binding site" evidence="8">
    <location>
        <begin position="234"/>
        <end position="238"/>
    </location>
    <ligand>
        <name>GTP</name>
        <dbReference type="ChEBI" id="CHEBI:37565"/>
        <label>2</label>
    </ligand>
</feature>
<evidence type="ECO:0000256" key="2">
    <source>
        <dbReference type="ARBA" id="ARBA00020953"/>
    </source>
</evidence>
<dbReference type="HAMAP" id="MF_00195">
    <property type="entry name" value="GTPase_Der"/>
    <property type="match status" value="1"/>
</dbReference>
<dbReference type="EMBL" id="BPQG01000052">
    <property type="protein sequence ID" value="GJD45544.1"/>
    <property type="molecule type" value="Genomic_DNA"/>
</dbReference>
<evidence type="ECO:0000256" key="5">
    <source>
        <dbReference type="ARBA" id="ARBA00022741"/>
    </source>
</evidence>
<keyword evidence="13" id="KW-1185">Reference proteome</keyword>
<keyword evidence="4 10" id="KW-0677">Repeat</keyword>
<proteinExistence type="inferred from homology"/>
<keyword evidence="3 8" id="KW-0690">Ribosome biogenesis</keyword>
<organism evidence="12 13">
    <name type="scientific">Methylobacterium cerastii</name>
    <dbReference type="NCBI Taxonomy" id="932741"/>
    <lineage>
        <taxon>Bacteria</taxon>
        <taxon>Pseudomonadati</taxon>
        <taxon>Pseudomonadota</taxon>
        <taxon>Alphaproteobacteria</taxon>
        <taxon>Hyphomicrobiales</taxon>
        <taxon>Methylobacteriaceae</taxon>
        <taxon>Methylobacterium</taxon>
    </lineage>
</organism>
<evidence type="ECO:0000313" key="12">
    <source>
        <dbReference type="EMBL" id="GJD45544.1"/>
    </source>
</evidence>
<dbReference type="PANTHER" id="PTHR43834:SF6">
    <property type="entry name" value="GTPASE DER"/>
    <property type="match status" value="1"/>
</dbReference>
<accession>A0ABQ4QLA1</accession>
<protein>
    <recommendedName>
        <fullName evidence="2 8">GTPase Der</fullName>
    </recommendedName>
    <alternativeName>
        <fullName evidence="7 8">GTP-binding protein EngA</fullName>
    </alternativeName>
</protein>
<feature type="binding site" evidence="8">
    <location>
        <begin position="299"/>
        <end position="302"/>
    </location>
    <ligand>
        <name>GTP</name>
        <dbReference type="ChEBI" id="CHEBI:37565"/>
        <label>2</label>
    </ligand>
</feature>
<evidence type="ECO:0000256" key="10">
    <source>
        <dbReference type="RuleBase" id="RU004481"/>
    </source>
</evidence>
<dbReference type="InterPro" id="IPR031166">
    <property type="entry name" value="G_ENGA"/>
</dbReference>
<comment type="subunit">
    <text evidence="8">Associates with the 50S ribosomal subunit.</text>
</comment>
<feature type="domain" description="EngA-type G" evidence="11">
    <location>
        <begin position="181"/>
        <end position="356"/>
    </location>
</feature>
<evidence type="ECO:0000256" key="1">
    <source>
        <dbReference type="ARBA" id="ARBA00008279"/>
    </source>
</evidence>
<dbReference type="InterPro" id="IPR027417">
    <property type="entry name" value="P-loop_NTPase"/>
</dbReference>
<dbReference type="Proteomes" id="UP001055117">
    <property type="component" value="Unassembled WGS sequence"/>
</dbReference>
<dbReference type="Gene3D" id="3.40.50.300">
    <property type="entry name" value="P-loop containing nucleotide triphosphate hydrolases"/>
    <property type="match status" value="2"/>
</dbReference>
<dbReference type="NCBIfam" id="TIGR00231">
    <property type="entry name" value="small_GTP"/>
    <property type="match status" value="2"/>
</dbReference>
<dbReference type="InterPro" id="IPR005225">
    <property type="entry name" value="Small_GTP-bd"/>
</dbReference>
<comment type="caution">
    <text evidence="12">The sequence shown here is derived from an EMBL/GenBank/DDBJ whole genome shotgun (WGS) entry which is preliminary data.</text>
</comment>
<dbReference type="InterPro" id="IPR032859">
    <property type="entry name" value="KH_dom-like"/>
</dbReference>
<dbReference type="InterPro" id="IPR006073">
    <property type="entry name" value="GTP-bd"/>
</dbReference>
<dbReference type="PANTHER" id="PTHR43834">
    <property type="entry name" value="GTPASE DER"/>
    <property type="match status" value="1"/>
</dbReference>
<evidence type="ECO:0000256" key="7">
    <source>
        <dbReference type="ARBA" id="ARBA00032345"/>
    </source>
</evidence>
<keyword evidence="5 8" id="KW-0547">Nucleotide-binding</keyword>
<comment type="function">
    <text evidence="8 10">GTPase that plays an essential role in the late steps of ribosome biogenesis.</text>
</comment>
<feature type="binding site" evidence="8">
    <location>
        <begin position="57"/>
        <end position="61"/>
    </location>
    <ligand>
        <name>GTP</name>
        <dbReference type="ChEBI" id="CHEBI:37565"/>
        <label>1</label>
    </ligand>
</feature>
<dbReference type="InterPro" id="IPR016484">
    <property type="entry name" value="GTPase_Der"/>
</dbReference>
<sequence length="447" mass="49019">MELPTVAIVGRPNVGKSTLFNRLVGKKLALVDDRPGVTRDRREGDVAFGGLNFRIIDTAGLEEADSATLLGRMRMQTEAAILEADVVLFVIDARAGILPADQPFAELVRRAGCKVILIANKAEGGAGMAGAYESFRLGLGDPIPFSAEHGEGIGELHEALKENLPESDEDEEDDDPRGKPLKVAIVGRPNAGKSTLINRMLGEDRLLVGPEAGITRDSISLDWEWHGRRIKLHDTAGMRRRARIEDKLEKLAVSDGIRAVRFAEVVVVLLDATIPFEKQDLTIVDLVESEGRSLVIGLNKWDLVADQPGLLKTLREDCTRLLPQVRGVAVVPLSGLAGDGLDKLMQAVIKAADVWDTRISTSRINDWLSEATQRNPPPAVSGRRIKIRYATQVKSRPPHFALFGNQLNALPKSYQRYLTNSLRESFDLPGTPIRWSLRTSSNPFDKG</sequence>
<dbReference type="CDD" id="cd01895">
    <property type="entry name" value="EngA2"/>
    <property type="match status" value="1"/>
</dbReference>
<evidence type="ECO:0000256" key="3">
    <source>
        <dbReference type="ARBA" id="ARBA00022517"/>
    </source>
</evidence>